<dbReference type="GeneID" id="26646724"/>
<protein>
    <submittedName>
        <fullName evidence="1">Uncharacterized protein</fullName>
    </submittedName>
</protein>
<dbReference type="EMBL" id="LN681539">
    <property type="protein sequence ID" value="CEK40645.1"/>
    <property type="molecule type" value="Genomic_DNA"/>
</dbReference>
<keyword evidence="2" id="KW-1185">Reference proteome</keyword>
<dbReference type="OrthoDB" id="15820at10239"/>
<dbReference type="Proteomes" id="UP000030732">
    <property type="component" value="Segment"/>
</dbReference>
<dbReference type="PDB" id="9G8S">
    <property type="method" value="EM"/>
    <property type="resolution" value="3.96 A"/>
    <property type="chains" value="r/s/v=6-117"/>
</dbReference>
<sequence>MTDARFNGIARILKENMNKSVANGTFGMGCELAEITANGLKVNGYKDEIQDYLVLENLTLKEDYFTFSDEALSGEYRHKHKIETPKELKPLRIGDNVLVAVMGAEFVVIGRVVNAKPISSK</sequence>
<gene>
    <name evidence="1" type="ORF">PHICD505_20020</name>
</gene>
<evidence type="ECO:0007829" key="3">
    <source>
        <dbReference type="PDB" id="9G8S"/>
    </source>
</evidence>
<proteinExistence type="evidence at protein level"/>
<dbReference type="SMR" id="A0A0A8WFG6"/>
<dbReference type="PROSITE" id="PS51257">
    <property type="entry name" value="PROKAR_LIPOPROTEIN"/>
    <property type="match status" value="1"/>
</dbReference>
<organism evidence="1 2">
    <name type="scientific">Clostridium phage phiCD505</name>
    <dbReference type="NCBI Taxonomy" id="1582154"/>
    <lineage>
        <taxon>Viruses</taxon>
        <taxon>Duplodnaviria</taxon>
        <taxon>Heunggongvirae</taxon>
        <taxon>Uroviricota</taxon>
        <taxon>Caudoviricetes</taxon>
        <taxon>Colneyvirus</taxon>
        <taxon>Colneyvirus CD505</taxon>
    </lineage>
</organism>
<evidence type="ECO:0000313" key="2">
    <source>
        <dbReference type="Proteomes" id="UP000030732"/>
    </source>
</evidence>
<reference evidence="1 2" key="1">
    <citation type="submission" date="2014-12" db="EMBL/GenBank/DDBJ databases">
        <title>Whole Genome Sequence and Molecular Characterization of Siphoviridae / Myoviridae Phage Infecting Clostridium difficile.</title>
        <authorList>
            <person name="Monot M."/>
        </authorList>
    </citation>
    <scope>NUCLEOTIDE SEQUENCE [LARGE SCALE GENOMIC DNA]</scope>
</reference>
<dbReference type="KEGG" id="vg:26646724"/>
<evidence type="ECO:0000313" key="1">
    <source>
        <dbReference type="EMBL" id="CEK40645.1"/>
    </source>
</evidence>
<name>A0A0A8WFG6_9CAUD</name>
<accession>A0A0A8WFG6</accession>
<dbReference type="RefSeq" id="YP_009195780.1">
    <property type="nucleotide sequence ID" value="NC_028764.1"/>
</dbReference>
<reference evidence="3" key="2">
    <citation type="journal article" date="2025" name="Life. Sci Alliance">
        <title>Molecular mechanism of bacteriophage contraction structure of an S-layer-penetrating bacteriophage.</title>
        <authorList>
            <person name="Wilson J.S."/>
            <person name="Fortier L.C."/>
            <person name="Fagan R.P."/>
            <person name="Bullough P.A."/>
        </authorList>
    </citation>
    <scope>STRUCTURE BY ELECTRON MICROSCOPY (3.96 ANGSTROMS) OF 6-117</scope>
</reference>
<keyword evidence="3" id="KW-0002">3D-structure</keyword>